<accession>A0A345CQN1</accession>
<sequence length="79" mass="8366">MRDALAANASPIGTATSTVRPIFHAVSSSAPNCFASAAAALYVAVRVCVPRPHQYNGGLTPNESERLFWENSEAVDSFV</sequence>
<dbReference type="AlphaFoldDB" id="A0A345CQN1"/>
<evidence type="ECO:0000313" key="2">
    <source>
        <dbReference type="Proteomes" id="UP000264980"/>
    </source>
</evidence>
<reference evidence="1 2" key="1">
    <citation type="submission" date="2016-01" db="EMBL/GenBank/DDBJ databases">
        <authorList>
            <person name="Oliw E.H."/>
        </authorList>
    </citation>
    <scope>NUCLEOTIDE SEQUENCE [LARGE SCALE GENOMIC DNA]</scope>
    <source>
        <strain evidence="1 2">MDcuke</strain>
    </source>
</reference>
<protein>
    <submittedName>
        <fullName evidence="1">Uncharacterized protein</fullName>
    </submittedName>
</protein>
<evidence type="ECO:0000313" key="1">
    <source>
        <dbReference type="EMBL" id="AXF75748.1"/>
    </source>
</evidence>
<dbReference type="EMBL" id="CP013970">
    <property type="protein sequence ID" value="AXF75748.1"/>
    <property type="molecule type" value="Genomic_DNA"/>
</dbReference>
<name>A0A345CQN1_9GAMM</name>
<dbReference type="Proteomes" id="UP000264980">
    <property type="component" value="Chromosome"/>
</dbReference>
<proteinExistence type="predicted"/>
<organism evidence="1 2">
    <name type="scientific">Erwinia tracheiphila</name>
    <dbReference type="NCBI Taxonomy" id="65700"/>
    <lineage>
        <taxon>Bacteria</taxon>
        <taxon>Pseudomonadati</taxon>
        <taxon>Pseudomonadota</taxon>
        <taxon>Gammaproteobacteria</taxon>
        <taxon>Enterobacterales</taxon>
        <taxon>Erwiniaceae</taxon>
        <taxon>Erwinia</taxon>
    </lineage>
</organism>
<gene>
    <name evidence="1" type="ORF">AV903_05995</name>
</gene>